<gene>
    <name evidence="2" type="ORF">Anapl_12520</name>
</gene>
<feature type="compositionally biased region" description="Basic and acidic residues" evidence="1">
    <location>
        <begin position="94"/>
        <end position="105"/>
    </location>
</feature>
<evidence type="ECO:0000313" key="2">
    <source>
        <dbReference type="EMBL" id="EOA93563.1"/>
    </source>
</evidence>
<accession>R0KK75</accession>
<feature type="region of interest" description="Disordered" evidence="1">
    <location>
        <begin position="94"/>
        <end position="128"/>
    </location>
</feature>
<dbReference type="EMBL" id="KB746044">
    <property type="protein sequence ID" value="EOA93563.1"/>
    <property type="molecule type" value="Genomic_DNA"/>
</dbReference>
<evidence type="ECO:0000256" key="1">
    <source>
        <dbReference type="SAM" id="MobiDB-lite"/>
    </source>
</evidence>
<reference evidence="3" key="1">
    <citation type="journal article" date="2013" name="Nat. Genet.">
        <title>The duck genome and transcriptome provide insight into an avian influenza virus reservoir species.</title>
        <authorList>
            <person name="Huang Y."/>
            <person name="Li Y."/>
            <person name="Burt D.W."/>
            <person name="Chen H."/>
            <person name="Zhang Y."/>
            <person name="Qian W."/>
            <person name="Kim H."/>
            <person name="Gan S."/>
            <person name="Zhao Y."/>
            <person name="Li J."/>
            <person name="Yi K."/>
            <person name="Feng H."/>
            <person name="Zhu P."/>
            <person name="Li B."/>
            <person name="Liu Q."/>
            <person name="Fairley S."/>
            <person name="Magor K.E."/>
            <person name="Du Z."/>
            <person name="Hu X."/>
            <person name="Goodman L."/>
            <person name="Tafer H."/>
            <person name="Vignal A."/>
            <person name="Lee T."/>
            <person name="Kim K.W."/>
            <person name="Sheng Z."/>
            <person name="An Y."/>
            <person name="Searle S."/>
            <person name="Herrero J."/>
            <person name="Groenen M.A."/>
            <person name="Crooijmans R.P."/>
            <person name="Faraut T."/>
            <person name="Cai Q."/>
            <person name="Webster R.G."/>
            <person name="Aldridge J.R."/>
            <person name="Warren W.C."/>
            <person name="Bartschat S."/>
            <person name="Kehr S."/>
            <person name="Marz M."/>
            <person name="Stadler P.F."/>
            <person name="Smith J."/>
            <person name="Kraus R.H."/>
            <person name="Zhao Y."/>
            <person name="Ren L."/>
            <person name="Fei J."/>
            <person name="Morisson M."/>
            <person name="Kaiser P."/>
            <person name="Griffin D.K."/>
            <person name="Rao M."/>
            <person name="Pitel F."/>
            <person name="Wang J."/>
            <person name="Li N."/>
        </authorList>
    </citation>
    <scope>NUCLEOTIDE SEQUENCE [LARGE SCALE GENOMIC DNA]</scope>
</reference>
<dbReference type="AlphaFoldDB" id="R0KK75"/>
<proteinExistence type="predicted"/>
<evidence type="ECO:0000313" key="3">
    <source>
        <dbReference type="Proteomes" id="UP000296049"/>
    </source>
</evidence>
<sequence>MPRLRSLGRMKASQDAQRAYYKVALLGIQQTGNNQFKRCFLDGASHGAPRYPPQGFPEMFPSLAKPSLSLFAFRMPADLWASRGIWKMLSPDECRRSPGSVEKRSHLSMVRNGNSHGDSSHRLSGHLL</sequence>
<dbReference type="Proteomes" id="UP000296049">
    <property type="component" value="Unassembled WGS sequence"/>
</dbReference>
<organism evidence="2 3">
    <name type="scientific">Anas platyrhynchos</name>
    <name type="common">Mallard</name>
    <name type="synonym">Anas boschas</name>
    <dbReference type="NCBI Taxonomy" id="8839"/>
    <lineage>
        <taxon>Eukaryota</taxon>
        <taxon>Metazoa</taxon>
        <taxon>Chordata</taxon>
        <taxon>Craniata</taxon>
        <taxon>Vertebrata</taxon>
        <taxon>Euteleostomi</taxon>
        <taxon>Archelosauria</taxon>
        <taxon>Archosauria</taxon>
        <taxon>Dinosauria</taxon>
        <taxon>Saurischia</taxon>
        <taxon>Theropoda</taxon>
        <taxon>Coelurosauria</taxon>
        <taxon>Aves</taxon>
        <taxon>Neognathae</taxon>
        <taxon>Galloanserae</taxon>
        <taxon>Anseriformes</taxon>
        <taxon>Anatidae</taxon>
        <taxon>Anatinae</taxon>
        <taxon>Anas</taxon>
    </lineage>
</organism>
<protein>
    <submittedName>
        <fullName evidence="2">Uncharacterized protein</fullName>
    </submittedName>
</protein>
<name>R0KK75_ANAPL</name>
<keyword evidence="3" id="KW-1185">Reference proteome</keyword>